<proteinExistence type="predicted"/>
<reference evidence="1 2" key="1">
    <citation type="submission" date="2021-01" db="EMBL/GenBank/DDBJ databases">
        <title>Whole genome shotgun sequence of Asanoa iriomotensis NBRC 100142.</title>
        <authorList>
            <person name="Komaki H."/>
            <person name="Tamura T."/>
        </authorList>
    </citation>
    <scope>NUCLEOTIDE SEQUENCE [LARGE SCALE GENOMIC DNA]</scope>
    <source>
        <strain evidence="1 2">NBRC 100142</strain>
    </source>
</reference>
<dbReference type="Pfam" id="PF08922">
    <property type="entry name" value="DUF1905"/>
    <property type="match status" value="1"/>
</dbReference>
<evidence type="ECO:0008006" key="3">
    <source>
        <dbReference type="Google" id="ProtNLM"/>
    </source>
</evidence>
<evidence type="ECO:0000313" key="2">
    <source>
        <dbReference type="Proteomes" id="UP000624325"/>
    </source>
</evidence>
<keyword evidence="2" id="KW-1185">Reference proteome</keyword>
<accession>A0ABQ4C7D8</accession>
<comment type="caution">
    <text evidence="1">The sequence shown here is derived from an EMBL/GenBank/DDBJ whole genome shotgun (WGS) entry which is preliminary data.</text>
</comment>
<sequence>MPVRFSFDAELWFWDARRDDAWVFVTLPVDASAEIRDRTGGIRRGFGSVRVRVAVGGSAWRTSVFPDSASGCYVLPLKKAVRRAEGLDAGDVATVSVELVDV</sequence>
<protein>
    <recommendedName>
        <fullName evidence="3">DUF1905 domain-containing protein</fullName>
    </recommendedName>
</protein>
<dbReference type="SUPFAM" id="SSF141694">
    <property type="entry name" value="AF2212/PG0164-like"/>
    <property type="match status" value="1"/>
</dbReference>
<dbReference type="InterPro" id="IPR037079">
    <property type="entry name" value="AF2212/PG0164-like_sf"/>
</dbReference>
<dbReference type="InterPro" id="IPR015018">
    <property type="entry name" value="DUF1905"/>
</dbReference>
<dbReference type="Gene3D" id="2.40.30.100">
    <property type="entry name" value="AF2212/PG0164-like"/>
    <property type="match status" value="1"/>
</dbReference>
<dbReference type="Proteomes" id="UP000624325">
    <property type="component" value="Unassembled WGS sequence"/>
</dbReference>
<organism evidence="1 2">
    <name type="scientific">Asanoa iriomotensis</name>
    <dbReference type="NCBI Taxonomy" id="234613"/>
    <lineage>
        <taxon>Bacteria</taxon>
        <taxon>Bacillati</taxon>
        <taxon>Actinomycetota</taxon>
        <taxon>Actinomycetes</taxon>
        <taxon>Micromonosporales</taxon>
        <taxon>Micromonosporaceae</taxon>
        <taxon>Asanoa</taxon>
    </lineage>
</organism>
<evidence type="ECO:0000313" key="1">
    <source>
        <dbReference type="EMBL" id="GIF58696.1"/>
    </source>
</evidence>
<gene>
    <name evidence="1" type="ORF">Air01nite_47910</name>
</gene>
<dbReference type="EMBL" id="BONC01000036">
    <property type="protein sequence ID" value="GIF58696.1"/>
    <property type="molecule type" value="Genomic_DNA"/>
</dbReference>
<name>A0ABQ4C7D8_9ACTN</name>